<feature type="transmembrane region" description="Helical" evidence="1">
    <location>
        <begin position="72"/>
        <end position="100"/>
    </location>
</feature>
<proteinExistence type="predicted"/>
<evidence type="ECO:0000313" key="3">
    <source>
        <dbReference type="WBParaSite" id="ACRNAN_scaffold3217.g31757.t1"/>
    </source>
</evidence>
<accession>A0A914DQE0</accession>
<feature type="transmembrane region" description="Helical" evidence="1">
    <location>
        <begin position="141"/>
        <end position="160"/>
    </location>
</feature>
<keyword evidence="1" id="KW-0812">Transmembrane</keyword>
<dbReference type="WBParaSite" id="ACRNAN_scaffold3217.g31757.t1">
    <property type="protein sequence ID" value="ACRNAN_scaffold3217.g31757.t1"/>
    <property type="gene ID" value="ACRNAN_scaffold3217.g31757"/>
</dbReference>
<keyword evidence="1" id="KW-1133">Transmembrane helix</keyword>
<evidence type="ECO:0000256" key="1">
    <source>
        <dbReference type="SAM" id="Phobius"/>
    </source>
</evidence>
<feature type="transmembrane region" description="Helical" evidence="1">
    <location>
        <begin position="172"/>
        <end position="188"/>
    </location>
</feature>
<keyword evidence="1" id="KW-0472">Membrane</keyword>
<keyword evidence="2" id="KW-1185">Reference proteome</keyword>
<sequence>METDRFHTKYKARYVCLLVYLCYLRNRKSDIVTDCVIQKGSAYMAQFWYLNYTNGPDACARPDSFNISTRNIIIGSSFALLGLTNFASHVLLSTIIIYNWKSAFAQFFIYKLILSMSFMAIGYMLIHFVMIIPFYNIPYPMFFMYALIIGKIVAMRFKFYSEQGKLSKNDKVLAIQFFILCAIQYALSNVENYFEEDETNYDGLALLSLPMLIQFFNAAVLLSTNKMVIRGMKKVVVRGSANTKFFVTAIGEPTKSKWHKSVKTTINTVSPIRSNVTVLRS</sequence>
<protein>
    <submittedName>
        <fullName evidence="3">7TM GPCR serpentine receptor class x (Srx) domain-containing protein</fullName>
    </submittedName>
</protein>
<name>A0A914DQE0_9BILA</name>
<feature type="transmembrane region" description="Helical" evidence="1">
    <location>
        <begin position="112"/>
        <end position="135"/>
    </location>
</feature>
<dbReference type="Proteomes" id="UP000887540">
    <property type="component" value="Unplaced"/>
</dbReference>
<feature type="transmembrane region" description="Helical" evidence="1">
    <location>
        <begin position="203"/>
        <end position="224"/>
    </location>
</feature>
<evidence type="ECO:0000313" key="2">
    <source>
        <dbReference type="Proteomes" id="UP000887540"/>
    </source>
</evidence>
<organism evidence="2 3">
    <name type="scientific">Acrobeloides nanus</name>
    <dbReference type="NCBI Taxonomy" id="290746"/>
    <lineage>
        <taxon>Eukaryota</taxon>
        <taxon>Metazoa</taxon>
        <taxon>Ecdysozoa</taxon>
        <taxon>Nematoda</taxon>
        <taxon>Chromadorea</taxon>
        <taxon>Rhabditida</taxon>
        <taxon>Tylenchina</taxon>
        <taxon>Cephalobomorpha</taxon>
        <taxon>Cephaloboidea</taxon>
        <taxon>Cephalobidae</taxon>
        <taxon>Acrobeloides</taxon>
    </lineage>
</organism>
<reference evidence="3" key="1">
    <citation type="submission" date="2022-11" db="UniProtKB">
        <authorList>
            <consortium name="WormBaseParasite"/>
        </authorList>
    </citation>
    <scope>IDENTIFICATION</scope>
</reference>
<dbReference type="AlphaFoldDB" id="A0A914DQE0"/>